<reference evidence="2 3" key="1">
    <citation type="submission" date="2020-01" db="EMBL/GenBank/DDBJ databases">
        <title>Draft genome sequence of Aspergillus lentulus IFM 60648.</title>
        <authorList>
            <person name="Takahashi H."/>
            <person name="Yaguchi T."/>
        </authorList>
    </citation>
    <scope>NUCLEOTIDE SEQUENCE [LARGE SCALE GENOMIC DNA]</scope>
    <source>
        <strain evidence="2 3">IFM 60648</strain>
    </source>
</reference>
<evidence type="ECO:0000313" key="3">
    <source>
        <dbReference type="Proteomes" id="UP000465220"/>
    </source>
</evidence>
<dbReference type="EMBL" id="BLKI01000023">
    <property type="protein sequence ID" value="GFF76577.1"/>
    <property type="molecule type" value="Genomic_DNA"/>
</dbReference>
<comment type="caution">
    <text evidence="2">The sequence shown here is derived from an EMBL/GenBank/DDBJ whole genome shotgun (WGS) entry which is preliminary data.</text>
</comment>
<proteinExistence type="predicted"/>
<accession>A0ABQ1A979</accession>
<gene>
    <name evidence="2" type="ORF">IFM60648_04738</name>
</gene>
<keyword evidence="3" id="KW-1185">Reference proteome</keyword>
<evidence type="ECO:0000256" key="1">
    <source>
        <dbReference type="SAM" id="MobiDB-lite"/>
    </source>
</evidence>
<organism evidence="2 3">
    <name type="scientific">Aspergillus lentulus</name>
    <dbReference type="NCBI Taxonomy" id="293939"/>
    <lineage>
        <taxon>Eukaryota</taxon>
        <taxon>Fungi</taxon>
        <taxon>Dikarya</taxon>
        <taxon>Ascomycota</taxon>
        <taxon>Pezizomycotina</taxon>
        <taxon>Eurotiomycetes</taxon>
        <taxon>Eurotiomycetidae</taxon>
        <taxon>Eurotiales</taxon>
        <taxon>Aspergillaceae</taxon>
        <taxon>Aspergillus</taxon>
        <taxon>Aspergillus subgen. Fumigati</taxon>
    </lineage>
</organism>
<name>A0ABQ1A979_ASPLE</name>
<feature type="compositionally biased region" description="Polar residues" evidence="1">
    <location>
        <begin position="16"/>
        <end position="27"/>
    </location>
</feature>
<evidence type="ECO:0000313" key="2">
    <source>
        <dbReference type="EMBL" id="GFF76577.1"/>
    </source>
</evidence>
<protein>
    <submittedName>
        <fullName evidence="2">Uncharacterized protein</fullName>
    </submittedName>
</protein>
<feature type="region of interest" description="Disordered" evidence="1">
    <location>
        <begin position="16"/>
        <end position="35"/>
    </location>
</feature>
<sequence length="88" mass="10090">MFEFHFIFTQGPTSVENWNRSGRNPTGQGRKKLSATGSRMISDPLFEAVQKENPPLSLSRWFLWVNTSTQPWNRQESFEPNIGGDCDV</sequence>
<dbReference type="Proteomes" id="UP000465220">
    <property type="component" value="Unassembled WGS sequence"/>
</dbReference>